<sequence>MQDVVTRVSLLRRPRILSRAARLGAANYCRQRDLRRILGYGTLPKPAAAVMRLLDMESALNAARTAGEAGYSLIRHVDVLIALAGEAACLRAAGRPGDAKTAAPADRRSSAAEGTAPCP</sequence>
<dbReference type="AlphaFoldDB" id="A0A0P1HMN7"/>
<evidence type="ECO:0000256" key="1">
    <source>
        <dbReference type="SAM" id="MobiDB-lite"/>
    </source>
</evidence>
<name>A0A0P1HMN7_9RHOB</name>
<accession>A0A0P1HMN7</accession>
<dbReference type="EMBL" id="CYSR01000030">
    <property type="protein sequence ID" value="CUI00732.1"/>
    <property type="molecule type" value="Genomic_DNA"/>
</dbReference>
<protein>
    <submittedName>
        <fullName evidence="2">Uncharacterized protein</fullName>
    </submittedName>
</protein>
<proteinExistence type="predicted"/>
<organism evidence="2 3">
    <name type="scientific">Leisingera aquaemixtae</name>
    <dbReference type="NCBI Taxonomy" id="1396826"/>
    <lineage>
        <taxon>Bacteria</taxon>
        <taxon>Pseudomonadati</taxon>
        <taxon>Pseudomonadota</taxon>
        <taxon>Alphaproteobacteria</taxon>
        <taxon>Rhodobacterales</taxon>
        <taxon>Roseobacteraceae</taxon>
        <taxon>Leisingera</taxon>
    </lineage>
</organism>
<evidence type="ECO:0000313" key="2">
    <source>
        <dbReference type="EMBL" id="CUI00732.1"/>
    </source>
</evidence>
<reference evidence="2 3" key="1">
    <citation type="submission" date="2015-09" db="EMBL/GenBank/DDBJ databases">
        <authorList>
            <consortium name="Swine Surveillance"/>
        </authorList>
    </citation>
    <scope>NUCLEOTIDE SEQUENCE [LARGE SCALE GENOMIC DNA]</scope>
    <source>
        <strain evidence="2 3">CECT 8399</strain>
    </source>
</reference>
<dbReference type="Proteomes" id="UP000051326">
    <property type="component" value="Unassembled WGS sequence"/>
</dbReference>
<dbReference type="Pfam" id="PF20083">
    <property type="entry name" value="DUF6477"/>
    <property type="match status" value="1"/>
</dbReference>
<gene>
    <name evidence="2" type="ORF">PHA8399_02867</name>
</gene>
<dbReference type="RefSeq" id="WP_058286785.1">
    <property type="nucleotide sequence ID" value="NZ_CP081031.1"/>
</dbReference>
<evidence type="ECO:0000313" key="3">
    <source>
        <dbReference type="Proteomes" id="UP000051326"/>
    </source>
</evidence>
<dbReference type="InterPro" id="IPR045516">
    <property type="entry name" value="DUF6477"/>
</dbReference>
<feature type="region of interest" description="Disordered" evidence="1">
    <location>
        <begin position="93"/>
        <end position="119"/>
    </location>
</feature>
<dbReference type="STRING" id="1396826.PHA8399_02867"/>